<dbReference type="RefSeq" id="WP_380555289.1">
    <property type="nucleotide sequence ID" value="NZ_JBHEZY010000008.1"/>
</dbReference>
<keyword evidence="1" id="KW-0732">Signal</keyword>
<protein>
    <recommendedName>
        <fullName evidence="4">CHAP domain-containing protein</fullName>
    </recommendedName>
</protein>
<reference evidence="2 3" key="1">
    <citation type="submission" date="2024-09" db="EMBL/GenBank/DDBJ databases">
        <authorList>
            <person name="Lee S.D."/>
        </authorList>
    </citation>
    <scope>NUCLEOTIDE SEQUENCE [LARGE SCALE GENOMIC DNA]</scope>
    <source>
        <strain evidence="2 3">N1-3</strain>
    </source>
</reference>
<dbReference type="InterPro" id="IPR006311">
    <property type="entry name" value="TAT_signal"/>
</dbReference>
<proteinExistence type="predicted"/>
<sequence>MTSTPLTRRSLLAGAAGLTTAAAVATAGLGATPAAAAEAAASALYPLKPPHLLEAETLVEYLRLRSDQWPLHNRYDVPGQNLGTTAVTWGRPGHPEEFGNLSQCASFITSVLERAYGSDTAYAWATGDYFDQYFPSKSGSTRTAPFPEAEDLQAGFANAANVPHFDPVTKPVNLRPGDLVAIDYDAVRTSTPYTGHVVMIRAVEGTFASSVDSQVGSGVVPYLFQIVDCTSNPHGDPDITSRTSTDHYRAYPDTRGLLADDNSAYTQSTGVGYGHMVFYADPVTKLFAGYRWSVNDSSPVTATGSAATGAVVSAARVNAFLV</sequence>
<evidence type="ECO:0000313" key="3">
    <source>
        <dbReference type="Proteomes" id="UP001592530"/>
    </source>
</evidence>
<feature type="signal peptide" evidence="1">
    <location>
        <begin position="1"/>
        <end position="36"/>
    </location>
</feature>
<dbReference type="Proteomes" id="UP001592530">
    <property type="component" value="Unassembled WGS sequence"/>
</dbReference>
<comment type="caution">
    <text evidence="2">The sequence shown here is derived from an EMBL/GenBank/DDBJ whole genome shotgun (WGS) entry which is preliminary data.</text>
</comment>
<name>A0ABV6X4J2_9ACTN</name>
<dbReference type="PROSITE" id="PS51318">
    <property type="entry name" value="TAT"/>
    <property type="match status" value="1"/>
</dbReference>
<dbReference type="EMBL" id="JBHEZY010000008">
    <property type="protein sequence ID" value="MFC1433218.1"/>
    <property type="molecule type" value="Genomic_DNA"/>
</dbReference>
<evidence type="ECO:0000313" key="2">
    <source>
        <dbReference type="EMBL" id="MFC1433218.1"/>
    </source>
</evidence>
<accession>A0ABV6X4J2</accession>
<evidence type="ECO:0008006" key="4">
    <source>
        <dbReference type="Google" id="ProtNLM"/>
    </source>
</evidence>
<evidence type="ECO:0000256" key="1">
    <source>
        <dbReference type="SAM" id="SignalP"/>
    </source>
</evidence>
<feature type="chain" id="PRO_5046909446" description="CHAP domain-containing protein" evidence="1">
    <location>
        <begin position="37"/>
        <end position="322"/>
    </location>
</feature>
<organism evidence="2 3">
    <name type="scientific">Streptacidiphilus alkalitolerans</name>
    <dbReference type="NCBI Taxonomy" id="3342712"/>
    <lineage>
        <taxon>Bacteria</taxon>
        <taxon>Bacillati</taxon>
        <taxon>Actinomycetota</taxon>
        <taxon>Actinomycetes</taxon>
        <taxon>Kitasatosporales</taxon>
        <taxon>Streptomycetaceae</taxon>
        <taxon>Streptacidiphilus</taxon>
    </lineage>
</organism>
<gene>
    <name evidence="2" type="ORF">ACEZDB_21470</name>
</gene>